<accession>A0AAV9IJY0</accession>
<sequence>MSSTTSNAEEPCGVHSNSKQMFKPRTMKIDEKYANVWLVDVPSLLEELLETDIAKVLGKIIEFKTKNVEISTEYIRILSVIVGTKEFRRRLSAEENRPSCFEGFFKAGFDGTVE</sequence>
<proteinExistence type="predicted"/>
<comment type="caution">
    <text evidence="1">The sequence shown here is derived from an EMBL/GenBank/DDBJ whole genome shotgun (WGS) entry which is preliminary data.</text>
</comment>
<evidence type="ECO:0000313" key="2">
    <source>
        <dbReference type="Proteomes" id="UP001300502"/>
    </source>
</evidence>
<dbReference type="Proteomes" id="UP001300502">
    <property type="component" value="Unassembled WGS sequence"/>
</dbReference>
<reference evidence="1 2" key="1">
    <citation type="submission" date="2022-07" db="EMBL/GenBank/DDBJ databases">
        <title>Genome-wide signatures of adaptation to extreme environments.</title>
        <authorList>
            <person name="Cho C.H."/>
            <person name="Yoon H.S."/>
        </authorList>
    </citation>
    <scope>NUCLEOTIDE SEQUENCE [LARGE SCALE GENOMIC DNA]</scope>
    <source>
        <strain evidence="1 2">108.79 E11</strain>
    </source>
</reference>
<protein>
    <submittedName>
        <fullName evidence="1">Uncharacterized protein</fullName>
    </submittedName>
</protein>
<dbReference type="EMBL" id="JANCYU010000053">
    <property type="protein sequence ID" value="KAK4527533.1"/>
    <property type="molecule type" value="Genomic_DNA"/>
</dbReference>
<organism evidence="1 2">
    <name type="scientific">Galdieria yellowstonensis</name>
    <dbReference type="NCBI Taxonomy" id="3028027"/>
    <lineage>
        <taxon>Eukaryota</taxon>
        <taxon>Rhodophyta</taxon>
        <taxon>Bangiophyceae</taxon>
        <taxon>Galdieriales</taxon>
        <taxon>Galdieriaceae</taxon>
        <taxon>Galdieria</taxon>
    </lineage>
</organism>
<gene>
    <name evidence="1" type="ORF">GAYE_SCF41G5456</name>
</gene>
<name>A0AAV9IJY0_9RHOD</name>
<dbReference type="AlphaFoldDB" id="A0AAV9IJY0"/>
<keyword evidence="2" id="KW-1185">Reference proteome</keyword>
<evidence type="ECO:0000313" key="1">
    <source>
        <dbReference type="EMBL" id="KAK4527533.1"/>
    </source>
</evidence>